<evidence type="ECO:0000313" key="4">
    <source>
        <dbReference type="EMBL" id="KAI1853048.1"/>
    </source>
</evidence>
<accession>A0A9P9W9X6</accession>
<feature type="chain" id="PRO_5040274081" description="DUF7029 domain-containing protein" evidence="2">
    <location>
        <begin position="20"/>
        <end position="893"/>
    </location>
</feature>
<feature type="region of interest" description="Disordered" evidence="1">
    <location>
        <begin position="220"/>
        <end position="245"/>
    </location>
</feature>
<dbReference type="EMBL" id="JAFIMR010000058">
    <property type="protein sequence ID" value="KAI1853048.1"/>
    <property type="molecule type" value="Genomic_DNA"/>
</dbReference>
<dbReference type="Proteomes" id="UP000829685">
    <property type="component" value="Unassembled WGS sequence"/>
</dbReference>
<evidence type="ECO:0000256" key="2">
    <source>
        <dbReference type="SAM" id="SignalP"/>
    </source>
</evidence>
<evidence type="ECO:0000256" key="1">
    <source>
        <dbReference type="SAM" id="MobiDB-lite"/>
    </source>
</evidence>
<evidence type="ECO:0000313" key="5">
    <source>
        <dbReference type="Proteomes" id="UP000829685"/>
    </source>
</evidence>
<feature type="region of interest" description="Disordered" evidence="1">
    <location>
        <begin position="673"/>
        <end position="704"/>
    </location>
</feature>
<feature type="signal peptide" evidence="2">
    <location>
        <begin position="1"/>
        <end position="19"/>
    </location>
</feature>
<sequence length="893" mass="93799">MGNHLRLLRALLLAGPALAAYDPAPASEGKQSASFATVAPTIPHGHDAADINHLKPAESCALHFVGYDGEGSAEVQHYATMHATFAHPAVVLHHSSLVSEVACAEDGLSLEMKSEAALKYCQEHWDPSSMVFISTSCGAKNDGHNAYFKVSGITYDESTLTAHCKATEMEVPDVMTGGKIKWSTYGKEKHGIAKRAISSCTTSTTSTTTSSSTTPCTTLITTTTTSSSTTPCNSPTTTGGGSATSCGAPPAATISGLPAAACGTNFDRALDNSLGYLEFNDDSDFSAFVQQFAPGIADRNVNDYQLDDVKGLNFNSTLNTTRSAAKERGIMDRRAARIQKRFSVLGFLQSAASTVLNLFSSSGDTSVPDNVSTAVQNTGDSIGSGTFVASGTQDQFSPFVGFGRVFELDANQDPTFLSVNYQQNGDQGLFLLCEGCKFAGELRVSGEVDFSVLENTITGGRLELDGSLSVGGTLNAQYFGGSFAVSPTQQELATTSIPVFTMPGVIDVSFDLEIDAIAGISVSDQSNRAQFRTTITAVSPGFTAQIDLSNSNVVQSGFDPLLSTDFTTTGAVSLDQGQFSLPNQVSINFNLIPLGPSGHRLLNLTSFPAATFDTAAALVGDCFTAGGLIFDSAVTDNIVLDTFQSTTVPLAQATGPSNTAVCLRPGATISSRAISDSNDASGALQSSPANMRRRQETCNDTDDSLNGSGSQAFFYYTPLTDLTGNWALYSDDDGSLRVVRGNASATPDATANNTLGDAGAYWGSYDQIITSDGSARVLHYYPDTIDAYGVSRLRISPIDKMPKTSDCISLVPVNYDNSPSTPGVYVAVDTVGKLFWPIICNIAGQPSKIFVASDPVTGPAKLTDPDLRYTVTGGVVQNCTFIPFKSNQPGLLG</sequence>
<evidence type="ECO:0000259" key="3">
    <source>
        <dbReference type="Pfam" id="PF22974"/>
    </source>
</evidence>
<organism evidence="4 5">
    <name type="scientific">Neoarthrinium moseri</name>
    <dbReference type="NCBI Taxonomy" id="1658444"/>
    <lineage>
        <taxon>Eukaryota</taxon>
        <taxon>Fungi</taxon>
        <taxon>Dikarya</taxon>
        <taxon>Ascomycota</taxon>
        <taxon>Pezizomycotina</taxon>
        <taxon>Sordariomycetes</taxon>
        <taxon>Xylariomycetidae</taxon>
        <taxon>Amphisphaeriales</taxon>
        <taxon>Apiosporaceae</taxon>
        <taxon>Neoarthrinium</taxon>
    </lineage>
</organism>
<protein>
    <recommendedName>
        <fullName evidence="3">DUF7029 domain-containing protein</fullName>
    </recommendedName>
</protein>
<comment type="caution">
    <text evidence="4">The sequence shown here is derived from an EMBL/GenBank/DDBJ whole genome shotgun (WGS) entry which is preliminary data.</text>
</comment>
<proteinExistence type="predicted"/>
<name>A0A9P9W9X6_9PEZI</name>
<feature type="compositionally biased region" description="Polar residues" evidence="1">
    <location>
        <begin position="673"/>
        <end position="689"/>
    </location>
</feature>
<dbReference type="AlphaFoldDB" id="A0A9P9W9X6"/>
<dbReference type="InterPro" id="IPR054293">
    <property type="entry name" value="DUF7029"/>
</dbReference>
<dbReference type="Pfam" id="PF22974">
    <property type="entry name" value="DUF7029"/>
    <property type="match status" value="1"/>
</dbReference>
<gene>
    <name evidence="4" type="ORF">JX265_012804</name>
</gene>
<keyword evidence="2" id="KW-0732">Signal</keyword>
<feature type="domain" description="DUF7029" evidence="3">
    <location>
        <begin position="83"/>
        <end position="176"/>
    </location>
</feature>
<keyword evidence="5" id="KW-1185">Reference proteome</keyword>
<reference evidence="4" key="1">
    <citation type="submission" date="2021-03" db="EMBL/GenBank/DDBJ databases">
        <title>Revisited historic fungal species revealed as producer of novel bioactive compounds through whole genome sequencing and comparative genomics.</title>
        <authorList>
            <person name="Vignolle G.A."/>
            <person name="Hochenegger N."/>
            <person name="Mach R.L."/>
            <person name="Mach-Aigner A.R."/>
            <person name="Javad Rahimi M."/>
            <person name="Salim K.A."/>
            <person name="Chan C.M."/>
            <person name="Lim L.B.L."/>
            <person name="Cai F."/>
            <person name="Druzhinina I.S."/>
            <person name="U'Ren J.M."/>
            <person name="Derntl C."/>
        </authorList>
    </citation>
    <scope>NUCLEOTIDE SEQUENCE</scope>
    <source>
        <strain evidence="4">TUCIM 5799</strain>
    </source>
</reference>